<dbReference type="CDD" id="cd06782">
    <property type="entry name" value="cpPDZ_CPP-like"/>
    <property type="match status" value="1"/>
</dbReference>
<dbReference type="AlphaFoldDB" id="B3ET19"/>
<dbReference type="InterPro" id="IPR029045">
    <property type="entry name" value="ClpP/crotonase-like_dom_sf"/>
</dbReference>
<keyword evidence="3 5" id="KW-0378">Hydrolase</keyword>
<feature type="domain" description="PDZ" evidence="7">
    <location>
        <begin position="84"/>
        <end position="142"/>
    </location>
</feature>
<dbReference type="GO" id="GO:0007165">
    <property type="term" value="P:signal transduction"/>
    <property type="evidence" value="ECO:0007669"/>
    <property type="project" value="TreeGrafter"/>
</dbReference>
<evidence type="ECO:0000259" key="7">
    <source>
        <dbReference type="PROSITE" id="PS50106"/>
    </source>
</evidence>
<dbReference type="RefSeq" id="WP_012473133.1">
    <property type="nucleotide sequence ID" value="NC_010830.1"/>
</dbReference>
<dbReference type="SMART" id="SM00228">
    <property type="entry name" value="PDZ"/>
    <property type="match status" value="1"/>
</dbReference>
<dbReference type="CDD" id="cd07560">
    <property type="entry name" value="Peptidase_S41_CPP"/>
    <property type="match status" value="1"/>
</dbReference>
<keyword evidence="6" id="KW-1133">Transmembrane helix</keyword>
<dbReference type="GO" id="GO:0008236">
    <property type="term" value="F:serine-type peptidase activity"/>
    <property type="evidence" value="ECO:0007669"/>
    <property type="project" value="UniProtKB-KW"/>
</dbReference>
<dbReference type="NCBIfam" id="TIGR00225">
    <property type="entry name" value="prc"/>
    <property type="match status" value="1"/>
</dbReference>
<evidence type="ECO:0000256" key="2">
    <source>
        <dbReference type="ARBA" id="ARBA00022670"/>
    </source>
</evidence>
<dbReference type="SUPFAM" id="SSF52096">
    <property type="entry name" value="ClpP/crotonase"/>
    <property type="match status" value="1"/>
</dbReference>
<dbReference type="Gene3D" id="3.30.750.44">
    <property type="match status" value="1"/>
</dbReference>
<evidence type="ECO:0000256" key="3">
    <source>
        <dbReference type="ARBA" id="ARBA00022801"/>
    </source>
</evidence>
<dbReference type="GO" id="GO:0030288">
    <property type="term" value="C:outer membrane-bounded periplasmic space"/>
    <property type="evidence" value="ECO:0007669"/>
    <property type="project" value="TreeGrafter"/>
</dbReference>
<dbReference type="OrthoDB" id="9812068at2"/>
<dbReference type="PANTHER" id="PTHR32060">
    <property type="entry name" value="TAIL-SPECIFIC PROTEASE"/>
    <property type="match status" value="1"/>
</dbReference>
<dbReference type="PANTHER" id="PTHR32060:SF30">
    <property type="entry name" value="CARBOXY-TERMINAL PROCESSING PROTEASE CTPA"/>
    <property type="match status" value="1"/>
</dbReference>
<dbReference type="PROSITE" id="PS50106">
    <property type="entry name" value="PDZ"/>
    <property type="match status" value="1"/>
</dbReference>
<evidence type="ECO:0000256" key="4">
    <source>
        <dbReference type="ARBA" id="ARBA00022825"/>
    </source>
</evidence>
<dbReference type="EMBL" id="CP001102">
    <property type="protein sequence ID" value="ACE06371.1"/>
    <property type="molecule type" value="Genomic_DNA"/>
</dbReference>
<protein>
    <recommendedName>
        <fullName evidence="7">PDZ domain-containing protein</fullName>
    </recommendedName>
</protein>
<dbReference type="eggNOG" id="COG0793">
    <property type="taxonomic scope" value="Bacteria"/>
</dbReference>
<accession>B3ET19</accession>
<dbReference type="InterPro" id="IPR036034">
    <property type="entry name" value="PDZ_sf"/>
</dbReference>
<dbReference type="InterPro" id="IPR005151">
    <property type="entry name" value="Tail-specific_protease"/>
</dbReference>
<proteinExistence type="inferred from homology"/>
<dbReference type="Proteomes" id="UP000001227">
    <property type="component" value="Chromosome"/>
</dbReference>
<dbReference type="Gene3D" id="3.90.226.10">
    <property type="entry name" value="2-enoyl-CoA Hydratase, Chain A, domain 1"/>
    <property type="match status" value="1"/>
</dbReference>
<dbReference type="GO" id="GO:0004175">
    <property type="term" value="F:endopeptidase activity"/>
    <property type="evidence" value="ECO:0007669"/>
    <property type="project" value="TreeGrafter"/>
</dbReference>
<sequence length="544" mass="61774">MWKYKRILPDKNFILGMCAGIGLCLYIGLYFFQNSFKQPVRKFGEVLNYIQKYHIDTIDNAKLVELTEAALSKLAKQLDPHTTYIDAQQNAVSRNHLKSQIEGIGIEFVLLKDVVYVLHVIPKGPADQAGLQVGDKVVKIDGHILKEANFNSNDIVLKMRGPKGTPVKVYICRNNTKDLIEITIIRDQISIPSIDAGYMVDSQTGYIKLSQFASKTYQEFIERTNQLSEQGMKKLLLDLRDNSGGYFETALNMAEEMLEPGKLIVYTKGKYKGFDTKYYANGKNRLGKLPIIILINENTASASELLAGALQDHDRALIVGRRSFGKGLVQWPIEFKDSSVLSLTVESYFTPSGRSVQKPYDKRINYELDLYNRYKQGEYFHADSIQLDKTIAYQTSAGRTVYGGGGIMPDHFIPIDTTAHSDYVNELVDNYIIQQYAITYARSNKQKLEKLRLEDYLKIFCVTEEMVGQLVEEAKKAAIKQVFITDPIKISIKNLLKAYIAKTLWQYQGFYSVYNKTDTTILKSLQLFNQAEALLQEDITYIAG</sequence>
<evidence type="ECO:0000256" key="6">
    <source>
        <dbReference type="SAM" id="Phobius"/>
    </source>
</evidence>
<dbReference type="Gene3D" id="2.30.42.10">
    <property type="match status" value="1"/>
</dbReference>
<dbReference type="GO" id="GO:0006508">
    <property type="term" value="P:proteolysis"/>
    <property type="evidence" value="ECO:0007669"/>
    <property type="project" value="UniProtKB-KW"/>
</dbReference>
<evidence type="ECO:0000256" key="5">
    <source>
        <dbReference type="RuleBase" id="RU004404"/>
    </source>
</evidence>
<dbReference type="SUPFAM" id="SSF50156">
    <property type="entry name" value="PDZ domain-like"/>
    <property type="match status" value="1"/>
</dbReference>
<keyword evidence="2 5" id="KW-0645">Protease</keyword>
<dbReference type="Pfam" id="PF03572">
    <property type="entry name" value="Peptidase_S41"/>
    <property type="match status" value="1"/>
</dbReference>
<dbReference type="InterPro" id="IPR001478">
    <property type="entry name" value="PDZ"/>
</dbReference>
<dbReference type="Pfam" id="PF13180">
    <property type="entry name" value="PDZ_2"/>
    <property type="match status" value="1"/>
</dbReference>
<evidence type="ECO:0000256" key="1">
    <source>
        <dbReference type="ARBA" id="ARBA00009179"/>
    </source>
</evidence>
<keyword evidence="6" id="KW-0472">Membrane</keyword>
<comment type="similarity">
    <text evidence="1 5">Belongs to the peptidase S41A family.</text>
</comment>
<gene>
    <name evidence="8" type="ordered locus">Aasi_1023</name>
</gene>
<dbReference type="KEGG" id="aas:Aasi_1023"/>
<keyword evidence="4 5" id="KW-0720">Serine protease</keyword>
<organism evidence="8 9">
    <name type="scientific">Amoebophilus asiaticus (strain 5a2)</name>
    <dbReference type="NCBI Taxonomy" id="452471"/>
    <lineage>
        <taxon>Bacteria</taxon>
        <taxon>Pseudomonadati</taxon>
        <taxon>Bacteroidota</taxon>
        <taxon>Cytophagia</taxon>
        <taxon>Cytophagales</taxon>
        <taxon>Amoebophilaceae</taxon>
        <taxon>Candidatus Amoebophilus</taxon>
    </lineage>
</organism>
<evidence type="ECO:0000313" key="8">
    <source>
        <dbReference type="EMBL" id="ACE06371.1"/>
    </source>
</evidence>
<keyword evidence="9" id="KW-1185">Reference proteome</keyword>
<dbReference type="SMART" id="SM00245">
    <property type="entry name" value="TSPc"/>
    <property type="match status" value="1"/>
</dbReference>
<name>B3ET19_AMOA5</name>
<reference evidence="8 9" key="1">
    <citation type="journal article" date="2010" name="J. Bacteriol.">
        <title>The genome of the amoeba symbiont 'Candidatus Amoebophilus asiaticus' reveals common mechanisms for host cell interaction among amoeba-associated bacteria.</title>
        <authorList>
            <person name="Schmitz-Esser S."/>
            <person name="Tischler P."/>
            <person name="Arnold R."/>
            <person name="Montanaro J."/>
            <person name="Wagner M."/>
            <person name="Rattei T."/>
            <person name="Horn M."/>
        </authorList>
    </citation>
    <scope>NUCLEOTIDE SEQUENCE [LARGE SCALE GENOMIC DNA]</scope>
    <source>
        <strain evidence="8 9">5a2</strain>
    </source>
</reference>
<evidence type="ECO:0000313" key="9">
    <source>
        <dbReference type="Proteomes" id="UP000001227"/>
    </source>
</evidence>
<keyword evidence="6" id="KW-0812">Transmembrane</keyword>
<dbReference type="HOGENOM" id="CLU_017295_2_1_10"/>
<dbReference type="STRING" id="452471.Aasi_1023"/>
<feature type="transmembrane region" description="Helical" evidence="6">
    <location>
        <begin position="12"/>
        <end position="32"/>
    </location>
</feature>
<dbReference type="InterPro" id="IPR004447">
    <property type="entry name" value="Peptidase_S41A"/>
</dbReference>